<protein>
    <submittedName>
        <fullName evidence="2">Uncharacterized protein</fullName>
    </submittedName>
</protein>
<reference evidence="2 3" key="1">
    <citation type="journal article" date="2019" name="Commun. Biol.">
        <title>The bagworm genome reveals a unique fibroin gene that provides high tensile strength.</title>
        <authorList>
            <person name="Kono N."/>
            <person name="Nakamura H."/>
            <person name="Ohtoshi R."/>
            <person name="Tomita M."/>
            <person name="Numata K."/>
            <person name="Arakawa K."/>
        </authorList>
    </citation>
    <scope>NUCLEOTIDE SEQUENCE [LARGE SCALE GENOMIC DNA]</scope>
</reference>
<dbReference type="Proteomes" id="UP000299102">
    <property type="component" value="Unassembled WGS sequence"/>
</dbReference>
<name>A0A4C1YKQ2_EUMVA</name>
<feature type="region of interest" description="Disordered" evidence="1">
    <location>
        <begin position="56"/>
        <end position="91"/>
    </location>
</feature>
<dbReference type="AlphaFoldDB" id="A0A4C1YKQ2"/>
<feature type="compositionally biased region" description="Basic residues" evidence="1">
    <location>
        <begin position="77"/>
        <end position="91"/>
    </location>
</feature>
<organism evidence="2 3">
    <name type="scientific">Eumeta variegata</name>
    <name type="common">Bagworm moth</name>
    <name type="synonym">Eumeta japonica</name>
    <dbReference type="NCBI Taxonomy" id="151549"/>
    <lineage>
        <taxon>Eukaryota</taxon>
        <taxon>Metazoa</taxon>
        <taxon>Ecdysozoa</taxon>
        <taxon>Arthropoda</taxon>
        <taxon>Hexapoda</taxon>
        <taxon>Insecta</taxon>
        <taxon>Pterygota</taxon>
        <taxon>Neoptera</taxon>
        <taxon>Endopterygota</taxon>
        <taxon>Lepidoptera</taxon>
        <taxon>Glossata</taxon>
        <taxon>Ditrysia</taxon>
        <taxon>Tineoidea</taxon>
        <taxon>Psychidae</taxon>
        <taxon>Oiketicinae</taxon>
        <taxon>Eumeta</taxon>
    </lineage>
</organism>
<feature type="compositionally biased region" description="Low complexity" evidence="1">
    <location>
        <begin position="56"/>
        <end position="76"/>
    </location>
</feature>
<comment type="caution">
    <text evidence="2">The sequence shown here is derived from an EMBL/GenBank/DDBJ whole genome shotgun (WGS) entry which is preliminary data.</text>
</comment>
<keyword evidence="3" id="KW-1185">Reference proteome</keyword>
<proteinExistence type="predicted"/>
<gene>
    <name evidence="2" type="ORF">EVAR_55782_1</name>
</gene>
<dbReference type="EMBL" id="BGZK01001299">
    <property type="protein sequence ID" value="GBP76698.1"/>
    <property type="molecule type" value="Genomic_DNA"/>
</dbReference>
<evidence type="ECO:0000313" key="2">
    <source>
        <dbReference type="EMBL" id="GBP76698.1"/>
    </source>
</evidence>
<sequence>MRKIGRAGRGAAGASGGAWNRGSVAVALRKVVADARASGLTHCGFARSVTVPRVSLPRPARRAAATRPVSSPPSARRPSRLLRRYTPRSVQ</sequence>
<evidence type="ECO:0000256" key="1">
    <source>
        <dbReference type="SAM" id="MobiDB-lite"/>
    </source>
</evidence>
<accession>A0A4C1YKQ2</accession>
<evidence type="ECO:0000313" key="3">
    <source>
        <dbReference type="Proteomes" id="UP000299102"/>
    </source>
</evidence>